<dbReference type="PROSITE" id="PS50222">
    <property type="entry name" value="EF_HAND_2"/>
    <property type="match status" value="1"/>
</dbReference>
<keyword evidence="3" id="KW-1185">Reference proteome</keyword>
<reference evidence="2 3" key="1">
    <citation type="journal article" date="2015" name="Genome Biol.">
        <title>Comparative genomics of Steinernema reveals deeply conserved gene regulatory networks.</title>
        <authorList>
            <person name="Dillman A.R."/>
            <person name="Macchietto M."/>
            <person name="Porter C.F."/>
            <person name="Rogers A."/>
            <person name="Williams B."/>
            <person name="Antoshechkin I."/>
            <person name="Lee M.M."/>
            <person name="Goodwin Z."/>
            <person name="Lu X."/>
            <person name="Lewis E.E."/>
            <person name="Goodrich-Blair H."/>
            <person name="Stock S.P."/>
            <person name="Adams B.J."/>
            <person name="Sternberg P.W."/>
            <person name="Mortazavi A."/>
        </authorList>
    </citation>
    <scope>NUCLEOTIDE SEQUENCE [LARGE SCALE GENOMIC DNA]</scope>
    <source>
        <strain evidence="2 3">ALL</strain>
    </source>
</reference>
<accession>A0A4U5MLN5</accession>
<dbReference type="OrthoDB" id="270584at2759"/>
<dbReference type="AlphaFoldDB" id="A0A4U5MLN5"/>
<comment type="caution">
    <text evidence="2">The sequence shown here is derived from an EMBL/GenBank/DDBJ whole genome shotgun (WGS) entry which is preliminary data.</text>
</comment>
<feature type="domain" description="EF-hand" evidence="1">
    <location>
        <begin position="2"/>
        <end position="37"/>
    </location>
</feature>
<dbReference type="InterPro" id="IPR011992">
    <property type="entry name" value="EF-hand-dom_pair"/>
</dbReference>
<evidence type="ECO:0000259" key="1">
    <source>
        <dbReference type="PROSITE" id="PS50222"/>
    </source>
</evidence>
<reference evidence="2 3" key="2">
    <citation type="journal article" date="2019" name="G3 (Bethesda)">
        <title>Hybrid Assembly of the Genome of the Entomopathogenic Nematode Steinernema carpocapsae Identifies the X-Chromosome.</title>
        <authorList>
            <person name="Serra L."/>
            <person name="Macchietto M."/>
            <person name="Macias-Munoz A."/>
            <person name="McGill C.J."/>
            <person name="Rodriguez I.M."/>
            <person name="Rodriguez B."/>
            <person name="Murad R."/>
            <person name="Mortazavi A."/>
        </authorList>
    </citation>
    <scope>NUCLEOTIDE SEQUENCE [LARGE SCALE GENOMIC DNA]</scope>
    <source>
        <strain evidence="2 3">ALL</strain>
    </source>
</reference>
<proteinExistence type="predicted"/>
<evidence type="ECO:0000313" key="2">
    <source>
        <dbReference type="EMBL" id="TKR70063.1"/>
    </source>
</evidence>
<dbReference type="SUPFAM" id="SSF47473">
    <property type="entry name" value="EF-hand"/>
    <property type="match status" value="1"/>
</dbReference>
<dbReference type="Proteomes" id="UP000298663">
    <property type="component" value="Unassembled WGS sequence"/>
</dbReference>
<dbReference type="InterPro" id="IPR002048">
    <property type="entry name" value="EF_hand_dom"/>
</dbReference>
<dbReference type="GO" id="GO:0005509">
    <property type="term" value="F:calcium ion binding"/>
    <property type="evidence" value="ECO:0007669"/>
    <property type="project" value="InterPro"/>
</dbReference>
<organism evidence="2 3">
    <name type="scientific">Steinernema carpocapsae</name>
    <name type="common">Entomopathogenic nematode</name>
    <dbReference type="NCBI Taxonomy" id="34508"/>
    <lineage>
        <taxon>Eukaryota</taxon>
        <taxon>Metazoa</taxon>
        <taxon>Ecdysozoa</taxon>
        <taxon>Nematoda</taxon>
        <taxon>Chromadorea</taxon>
        <taxon>Rhabditida</taxon>
        <taxon>Tylenchina</taxon>
        <taxon>Panagrolaimomorpha</taxon>
        <taxon>Strongyloidoidea</taxon>
        <taxon>Steinernematidae</taxon>
        <taxon>Steinernema</taxon>
    </lineage>
</organism>
<sequence>MASVEQLQTIYAQHDADGNGTLDKAEAHKAVLALGDHACHEDFDQHFNKVAVNGVIDFEAFKTFAKGFHSH</sequence>
<name>A0A4U5MLN5_STECR</name>
<evidence type="ECO:0000313" key="3">
    <source>
        <dbReference type="Proteomes" id="UP000298663"/>
    </source>
</evidence>
<gene>
    <name evidence="2" type="ORF">L596_022131</name>
</gene>
<dbReference type="EMBL" id="AZBU02000007">
    <property type="protein sequence ID" value="TKR70063.1"/>
    <property type="molecule type" value="Genomic_DNA"/>
</dbReference>
<dbReference type="Gene3D" id="1.10.238.10">
    <property type="entry name" value="EF-hand"/>
    <property type="match status" value="1"/>
</dbReference>
<protein>
    <recommendedName>
        <fullName evidence="1">EF-hand domain-containing protein</fullName>
    </recommendedName>
</protein>